<dbReference type="EMBL" id="AODQ01000019">
    <property type="protein sequence ID" value="EMR03721.1"/>
    <property type="molecule type" value="Genomic_DNA"/>
</dbReference>
<protein>
    <recommendedName>
        <fullName evidence="4">Zinc-ribbon 15 domain-containing protein</fullName>
    </recommendedName>
</protein>
<feature type="transmembrane region" description="Helical" evidence="1">
    <location>
        <begin position="90"/>
        <end position="110"/>
    </location>
</feature>
<keyword evidence="3" id="KW-1185">Reference proteome</keyword>
<organism evidence="2 3">
    <name type="scientific">Cesiribacter andamanensis AMV16</name>
    <dbReference type="NCBI Taxonomy" id="1279009"/>
    <lineage>
        <taxon>Bacteria</taxon>
        <taxon>Pseudomonadati</taxon>
        <taxon>Bacteroidota</taxon>
        <taxon>Cytophagia</taxon>
        <taxon>Cytophagales</taxon>
        <taxon>Cesiribacteraceae</taxon>
        <taxon>Cesiribacter</taxon>
    </lineage>
</organism>
<accession>M7N936</accession>
<evidence type="ECO:0000313" key="3">
    <source>
        <dbReference type="Proteomes" id="UP000011910"/>
    </source>
</evidence>
<keyword evidence="1" id="KW-0812">Transmembrane</keyword>
<evidence type="ECO:0000256" key="1">
    <source>
        <dbReference type="SAM" id="Phobius"/>
    </source>
</evidence>
<dbReference type="RefSeq" id="WP_009194555.1">
    <property type="nucleotide sequence ID" value="NZ_AODQ01000019.1"/>
</dbReference>
<evidence type="ECO:0008006" key="4">
    <source>
        <dbReference type="Google" id="ProtNLM"/>
    </source>
</evidence>
<comment type="caution">
    <text evidence="2">The sequence shown here is derived from an EMBL/GenBank/DDBJ whole genome shotgun (WGS) entry which is preliminary data.</text>
</comment>
<gene>
    <name evidence="2" type="ORF">ADICEAN_01155</name>
</gene>
<dbReference type="AlphaFoldDB" id="M7N936"/>
<dbReference type="OrthoDB" id="766141at2"/>
<reference evidence="2 3" key="1">
    <citation type="journal article" date="2013" name="Genome Announc.">
        <title>Draft Genome Sequence of Cesiribacter andamanensis Strain AMV16T, Isolated from a Soil Sample from a Mud Volcano in the Andaman Islands, India.</title>
        <authorList>
            <person name="Shivaji S."/>
            <person name="Ara S."/>
            <person name="Begum Z."/>
            <person name="Srinivas T.N."/>
            <person name="Singh A."/>
            <person name="Kumar Pinnaka A."/>
        </authorList>
    </citation>
    <scope>NUCLEOTIDE SEQUENCE [LARGE SCALE GENOMIC DNA]</scope>
    <source>
        <strain evidence="2 3">AMV16</strain>
    </source>
</reference>
<sequence>MFFYGIEATPLGLYQAERVCCSRCGAKDTISMKVFAKYFHVSRIPSFPLGKIGVAVCRDCHYAVNDEGFQHHQQYKAAFQQLRAKTSVPYWSYAGSAISGSILIIALMTAL</sequence>
<dbReference type="Proteomes" id="UP000011910">
    <property type="component" value="Unassembled WGS sequence"/>
</dbReference>
<name>M7N936_9BACT</name>
<keyword evidence="1" id="KW-0472">Membrane</keyword>
<evidence type="ECO:0000313" key="2">
    <source>
        <dbReference type="EMBL" id="EMR03721.1"/>
    </source>
</evidence>
<proteinExistence type="predicted"/>
<keyword evidence="1" id="KW-1133">Transmembrane helix</keyword>